<comment type="similarity">
    <text evidence="1">Belongs to the UPF0225 family.</text>
</comment>
<feature type="domain" description="YchJ-like middle NTF2-like" evidence="3">
    <location>
        <begin position="78"/>
        <end position="168"/>
    </location>
</feature>
<sequence length="172" mass="19081">MEGDGHDAHTMCACRDGFFTDPAHVVLQQNGGMSRRTPRSRRQPAPRPARNPSCPCGLAETYEMCCGRFHRGEGAAPTAEALMRSRYSAFVRRDEAYLLRTWHPRTRPEELGLGAGPAWTGLEVLETSGGSAFHTTGTVTFRASYRGGALHEHSRFERVDGVWVYVDGDVRE</sequence>
<evidence type="ECO:0000256" key="1">
    <source>
        <dbReference type="HAMAP-Rule" id="MF_00612"/>
    </source>
</evidence>
<name>A0A918BC06_9ACTN</name>
<feature type="region of interest" description="Disordered" evidence="2">
    <location>
        <begin position="28"/>
        <end position="52"/>
    </location>
</feature>
<gene>
    <name evidence="4" type="ORF">GCM10010145_29410</name>
</gene>
<dbReference type="HAMAP" id="MF_00612">
    <property type="entry name" value="UPF0225"/>
    <property type="match status" value="1"/>
</dbReference>
<reference evidence="4" key="2">
    <citation type="submission" date="2020-09" db="EMBL/GenBank/DDBJ databases">
        <authorList>
            <person name="Sun Q."/>
            <person name="Ohkuma M."/>
        </authorList>
    </citation>
    <scope>NUCLEOTIDE SEQUENCE</scope>
    <source>
        <strain evidence="4">JCM 3131</strain>
    </source>
</reference>
<evidence type="ECO:0000256" key="2">
    <source>
        <dbReference type="SAM" id="MobiDB-lite"/>
    </source>
</evidence>
<comment type="caution">
    <text evidence="4">The sequence shown here is derived from an EMBL/GenBank/DDBJ whole genome shotgun (WGS) entry which is preliminary data.</text>
</comment>
<dbReference type="AlphaFoldDB" id="A0A918BC06"/>
<keyword evidence="5" id="KW-1185">Reference proteome</keyword>
<organism evidence="4 5">
    <name type="scientific">Streptomyces ruber</name>
    <dbReference type="NCBI Taxonomy" id="83378"/>
    <lineage>
        <taxon>Bacteria</taxon>
        <taxon>Bacillati</taxon>
        <taxon>Actinomycetota</taxon>
        <taxon>Actinomycetes</taxon>
        <taxon>Kitasatosporales</taxon>
        <taxon>Streptomycetaceae</taxon>
        <taxon>Streptomyces</taxon>
    </lineage>
</organism>
<dbReference type="Gene3D" id="3.10.450.50">
    <property type="match status" value="1"/>
</dbReference>
<evidence type="ECO:0000313" key="4">
    <source>
        <dbReference type="EMBL" id="GGQ57644.1"/>
    </source>
</evidence>
<dbReference type="InterPro" id="IPR048469">
    <property type="entry name" value="YchJ-like_M"/>
</dbReference>
<dbReference type="InterPro" id="IPR032710">
    <property type="entry name" value="NTF2-like_dom_sf"/>
</dbReference>
<evidence type="ECO:0000313" key="5">
    <source>
        <dbReference type="Proteomes" id="UP000620156"/>
    </source>
</evidence>
<reference evidence="4" key="1">
    <citation type="journal article" date="2014" name="Int. J. Syst. Evol. Microbiol.">
        <title>Complete genome sequence of Corynebacterium casei LMG S-19264T (=DSM 44701T), isolated from a smear-ripened cheese.</title>
        <authorList>
            <consortium name="US DOE Joint Genome Institute (JGI-PGF)"/>
            <person name="Walter F."/>
            <person name="Albersmeier A."/>
            <person name="Kalinowski J."/>
            <person name="Ruckert C."/>
        </authorList>
    </citation>
    <scope>NUCLEOTIDE SEQUENCE</scope>
    <source>
        <strain evidence="4">JCM 3131</strain>
    </source>
</reference>
<dbReference type="EMBL" id="BMQK01000005">
    <property type="protein sequence ID" value="GGQ57644.1"/>
    <property type="molecule type" value="Genomic_DNA"/>
</dbReference>
<evidence type="ECO:0000259" key="3">
    <source>
        <dbReference type="Pfam" id="PF17775"/>
    </source>
</evidence>
<dbReference type="SUPFAM" id="SSF54427">
    <property type="entry name" value="NTF2-like"/>
    <property type="match status" value="1"/>
</dbReference>
<accession>A0A918BC06</accession>
<dbReference type="PANTHER" id="PTHR33747">
    <property type="entry name" value="UPF0225 PROTEIN SCO1677"/>
    <property type="match status" value="1"/>
</dbReference>
<protein>
    <recommendedName>
        <fullName evidence="1">UPF0225 protein GCM10010145_29410</fullName>
    </recommendedName>
</protein>
<dbReference type="Proteomes" id="UP000620156">
    <property type="component" value="Unassembled WGS sequence"/>
</dbReference>
<dbReference type="PANTHER" id="PTHR33747:SF1">
    <property type="entry name" value="ADENYLATE CYCLASE-ASSOCIATED CAP C-TERMINAL DOMAIN-CONTAINING PROTEIN"/>
    <property type="match status" value="1"/>
</dbReference>
<proteinExistence type="inferred from homology"/>
<dbReference type="Pfam" id="PF17775">
    <property type="entry name" value="YchJ_M-like"/>
    <property type="match status" value="1"/>
</dbReference>
<dbReference type="InterPro" id="IPR023006">
    <property type="entry name" value="YchJ-like"/>
</dbReference>